<dbReference type="GO" id="GO:0003824">
    <property type="term" value="F:catalytic activity"/>
    <property type="evidence" value="ECO:0007669"/>
    <property type="project" value="InterPro"/>
</dbReference>
<name>A0A1G2EDW7_9BACT</name>
<dbReference type="InterPro" id="IPR013785">
    <property type="entry name" value="Aldolase_TIM"/>
</dbReference>
<keyword evidence="4" id="KW-0479">Metal-binding</keyword>
<dbReference type="Pfam" id="PF13186">
    <property type="entry name" value="SPASM"/>
    <property type="match status" value="1"/>
</dbReference>
<gene>
    <name evidence="8" type="ORF">A2896_01420</name>
</gene>
<evidence type="ECO:0000313" key="9">
    <source>
        <dbReference type="Proteomes" id="UP000178647"/>
    </source>
</evidence>
<sequence length="328" mass="37777">MTEIKVNANFHTIGGKSVLRSQEPRFLEYRKNWETRPKTFTAGEFPLHLDIETTCLCNLKCSFCATNYEPIGGQGFMSFDTFKKIIDEGAVNGLCAVKLNSGGRGEPLLNKALPEMIAYAKKKGIIDIYFNTNAVLLTQDVSKKIIETGLDRLSISFEGTTAEVYEKYRVGANFDKVLKNIRDFIQLKREMKKERPLVRIQTVALPELVPVLDEYKHFWENIVDEIAFIDFKDYSYLSQNLIGDWACPYLWQRMMVRWDGTITICQFDYSNSYNLGNVNRGDSIQVAWRGEIMEKIRELNEKGRSYEVKICNGCAFRTTEILKLKENV</sequence>
<dbReference type="SFLD" id="SFLDG01387">
    <property type="entry name" value="BtrN-like_SPASM_domain_contain"/>
    <property type="match status" value="1"/>
</dbReference>
<dbReference type="GO" id="GO:0046872">
    <property type="term" value="F:metal ion binding"/>
    <property type="evidence" value="ECO:0007669"/>
    <property type="project" value="UniProtKB-KW"/>
</dbReference>
<dbReference type="GO" id="GO:0051536">
    <property type="term" value="F:iron-sulfur cluster binding"/>
    <property type="evidence" value="ECO:0007669"/>
    <property type="project" value="UniProtKB-KW"/>
</dbReference>
<evidence type="ECO:0000256" key="4">
    <source>
        <dbReference type="ARBA" id="ARBA00022723"/>
    </source>
</evidence>
<dbReference type="InterPro" id="IPR023885">
    <property type="entry name" value="4Fe4S-binding_SPASM_dom"/>
</dbReference>
<protein>
    <recommendedName>
        <fullName evidence="7">Radical SAM core domain-containing protein</fullName>
    </recommendedName>
</protein>
<keyword evidence="6" id="KW-0411">Iron-sulfur</keyword>
<evidence type="ECO:0000313" key="8">
    <source>
        <dbReference type="EMBL" id="OGZ23983.1"/>
    </source>
</evidence>
<evidence type="ECO:0000256" key="1">
    <source>
        <dbReference type="ARBA" id="ARBA00001966"/>
    </source>
</evidence>
<dbReference type="InterPro" id="IPR034391">
    <property type="entry name" value="AdoMet-like_SPASM_containing"/>
</dbReference>
<dbReference type="AlphaFoldDB" id="A0A1G2EDW7"/>
<keyword evidence="3" id="KW-0949">S-adenosyl-L-methionine</keyword>
<dbReference type="Proteomes" id="UP000178647">
    <property type="component" value="Unassembled WGS sequence"/>
</dbReference>
<dbReference type="InterPro" id="IPR058240">
    <property type="entry name" value="rSAM_sf"/>
</dbReference>
<dbReference type="PROSITE" id="PS51918">
    <property type="entry name" value="RADICAL_SAM"/>
    <property type="match status" value="1"/>
</dbReference>
<reference evidence="8 9" key="1">
    <citation type="journal article" date="2016" name="Nat. Commun.">
        <title>Thousands of microbial genomes shed light on interconnected biogeochemical processes in an aquifer system.</title>
        <authorList>
            <person name="Anantharaman K."/>
            <person name="Brown C.T."/>
            <person name="Hug L.A."/>
            <person name="Sharon I."/>
            <person name="Castelle C.J."/>
            <person name="Probst A.J."/>
            <person name="Thomas B.C."/>
            <person name="Singh A."/>
            <person name="Wilkins M.J."/>
            <person name="Karaoz U."/>
            <person name="Brodie E.L."/>
            <person name="Williams K.H."/>
            <person name="Hubbard S.S."/>
            <person name="Banfield J.F."/>
        </authorList>
    </citation>
    <scope>NUCLEOTIDE SEQUENCE [LARGE SCALE GENOMIC DNA]</scope>
</reference>
<dbReference type="CDD" id="cd01335">
    <property type="entry name" value="Radical_SAM"/>
    <property type="match status" value="1"/>
</dbReference>
<proteinExistence type="predicted"/>
<organism evidence="8 9">
    <name type="scientific">Candidatus Nealsonbacteria bacterium RIFCSPLOWO2_01_FULL_43_32</name>
    <dbReference type="NCBI Taxonomy" id="1801672"/>
    <lineage>
        <taxon>Bacteria</taxon>
        <taxon>Candidatus Nealsoniibacteriota</taxon>
    </lineage>
</organism>
<dbReference type="SFLD" id="SFLDS00029">
    <property type="entry name" value="Radical_SAM"/>
    <property type="match status" value="1"/>
</dbReference>
<dbReference type="Gene3D" id="3.20.20.70">
    <property type="entry name" value="Aldolase class I"/>
    <property type="match status" value="1"/>
</dbReference>
<dbReference type="InterPro" id="IPR050377">
    <property type="entry name" value="Radical_SAM_PqqE_MftC-like"/>
</dbReference>
<keyword evidence="2" id="KW-0004">4Fe-4S</keyword>
<evidence type="ECO:0000256" key="6">
    <source>
        <dbReference type="ARBA" id="ARBA00023014"/>
    </source>
</evidence>
<accession>A0A1G2EDW7</accession>
<evidence type="ECO:0000256" key="2">
    <source>
        <dbReference type="ARBA" id="ARBA00022485"/>
    </source>
</evidence>
<dbReference type="PANTHER" id="PTHR11228:SF7">
    <property type="entry name" value="PQQA PEPTIDE CYCLASE"/>
    <property type="match status" value="1"/>
</dbReference>
<dbReference type="PANTHER" id="PTHR11228">
    <property type="entry name" value="RADICAL SAM DOMAIN PROTEIN"/>
    <property type="match status" value="1"/>
</dbReference>
<dbReference type="SFLD" id="SFLDG01067">
    <property type="entry name" value="SPASM/twitch_domain_containing"/>
    <property type="match status" value="1"/>
</dbReference>
<dbReference type="InterPro" id="IPR007197">
    <property type="entry name" value="rSAM"/>
</dbReference>
<evidence type="ECO:0000259" key="7">
    <source>
        <dbReference type="PROSITE" id="PS51918"/>
    </source>
</evidence>
<evidence type="ECO:0000256" key="5">
    <source>
        <dbReference type="ARBA" id="ARBA00023004"/>
    </source>
</evidence>
<dbReference type="Pfam" id="PF04055">
    <property type="entry name" value="Radical_SAM"/>
    <property type="match status" value="1"/>
</dbReference>
<dbReference type="STRING" id="1801672.A2896_01420"/>
<keyword evidence="5" id="KW-0408">Iron</keyword>
<feature type="domain" description="Radical SAM core" evidence="7">
    <location>
        <begin position="43"/>
        <end position="271"/>
    </location>
</feature>
<dbReference type="EMBL" id="MHMH01000021">
    <property type="protein sequence ID" value="OGZ23983.1"/>
    <property type="molecule type" value="Genomic_DNA"/>
</dbReference>
<evidence type="ECO:0000256" key="3">
    <source>
        <dbReference type="ARBA" id="ARBA00022691"/>
    </source>
</evidence>
<comment type="cofactor">
    <cofactor evidence="1">
        <name>[4Fe-4S] cluster</name>
        <dbReference type="ChEBI" id="CHEBI:49883"/>
    </cofactor>
</comment>
<comment type="caution">
    <text evidence="8">The sequence shown here is derived from an EMBL/GenBank/DDBJ whole genome shotgun (WGS) entry which is preliminary data.</text>
</comment>
<dbReference type="SUPFAM" id="SSF102114">
    <property type="entry name" value="Radical SAM enzymes"/>
    <property type="match status" value="1"/>
</dbReference>
<dbReference type="CDD" id="cd21109">
    <property type="entry name" value="SPASM"/>
    <property type="match status" value="1"/>
</dbReference>